<dbReference type="STRING" id="383855.N1Q6X4"/>
<accession>N1Q6X4</accession>
<reference evidence="2 3" key="1">
    <citation type="journal article" date="2012" name="PLoS Pathog.">
        <title>Diverse lifestyles and strategies of plant pathogenesis encoded in the genomes of eighteen Dothideomycetes fungi.</title>
        <authorList>
            <person name="Ohm R.A."/>
            <person name="Feau N."/>
            <person name="Henrissat B."/>
            <person name="Schoch C.L."/>
            <person name="Horwitz B.A."/>
            <person name="Barry K.W."/>
            <person name="Condon B.J."/>
            <person name="Copeland A.C."/>
            <person name="Dhillon B."/>
            <person name="Glaser F."/>
            <person name="Hesse C.N."/>
            <person name="Kosti I."/>
            <person name="LaButti K."/>
            <person name="Lindquist E.A."/>
            <person name="Lucas S."/>
            <person name="Salamov A.A."/>
            <person name="Bradshaw R.E."/>
            <person name="Ciuffetti L."/>
            <person name="Hamelin R.C."/>
            <person name="Kema G.H.J."/>
            <person name="Lawrence C."/>
            <person name="Scott J.A."/>
            <person name="Spatafora J.W."/>
            <person name="Turgeon B.G."/>
            <person name="de Wit P.J.G.M."/>
            <person name="Zhong S."/>
            <person name="Goodwin S.B."/>
            <person name="Grigoriev I.V."/>
        </authorList>
    </citation>
    <scope>NUCLEOTIDE SEQUENCE [LARGE SCALE GENOMIC DNA]</scope>
    <source>
        <strain evidence="2 3">CIRAD86</strain>
    </source>
</reference>
<feature type="compositionally biased region" description="Low complexity" evidence="1">
    <location>
        <begin position="40"/>
        <end position="50"/>
    </location>
</feature>
<keyword evidence="3" id="KW-1185">Reference proteome</keyword>
<dbReference type="AlphaFoldDB" id="N1Q6X4"/>
<dbReference type="HOGENOM" id="CLU_2146949_0_0_1"/>
<evidence type="ECO:0000313" key="2">
    <source>
        <dbReference type="EMBL" id="EME88315.1"/>
    </source>
</evidence>
<dbReference type="EMBL" id="KB446555">
    <property type="protein sequence ID" value="EME88315.1"/>
    <property type="molecule type" value="Genomic_DNA"/>
</dbReference>
<dbReference type="KEGG" id="pfj:MYCFIDRAFT_209772"/>
<dbReference type="RefSeq" id="XP_007921406.1">
    <property type="nucleotide sequence ID" value="XM_007923215.1"/>
</dbReference>
<dbReference type="Proteomes" id="UP000016932">
    <property type="component" value="Unassembled WGS sequence"/>
</dbReference>
<dbReference type="GeneID" id="19336890"/>
<dbReference type="OrthoDB" id="3943769at2759"/>
<protein>
    <submittedName>
        <fullName evidence="2">Uncharacterized protein</fullName>
    </submittedName>
</protein>
<evidence type="ECO:0000313" key="3">
    <source>
        <dbReference type="Proteomes" id="UP000016932"/>
    </source>
</evidence>
<name>N1Q6X4_PSEFD</name>
<proteinExistence type="predicted"/>
<gene>
    <name evidence="2" type="ORF">MYCFIDRAFT_209772</name>
</gene>
<dbReference type="VEuPathDB" id="FungiDB:MYCFIDRAFT_209772"/>
<sequence>MRTSHRNMLKIQLAGDKRRAKFEKGGVQGQAHKQQHEAADSSSDVEVVSSKRAKLDSENATSEGNAEGEGEESDKGGGDGELEDGNESGEESDDSNAVSLQDSDILDRMDED</sequence>
<evidence type="ECO:0000256" key="1">
    <source>
        <dbReference type="SAM" id="MobiDB-lite"/>
    </source>
</evidence>
<feature type="non-terminal residue" evidence="2">
    <location>
        <position position="1"/>
    </location>
</feature>
<feature type="compositionally biased region" description="Acidic residues" evidence="1">
    <location>
        <begin position="80"/>
        <end position="94"/>
    </location>
</feature>
<organism evidence="2 3">
    <name type="scientific">Pseudocercospora fijiensis (strain CIRAD86)</name>
    <name type="common">Black leaf streak disease fungus</name>
    <name type="synonym">Mycosphaerella fijiensis</name>
    <dbReference type="NCBI Taxonomy" id="383855"/>
    <lineage>
        <taxon>Eukaryota</taxon>
        <taxon>Fungi</taxon>
        <taxon>Dikarya</taxon>
        <taxon>Ascomycota</taxon>
        <taxon>Pezizomycotina</taxon>
        <taxon>Dothideomycetes</taxon>
        <taxon>Dothideomycetidae</taxon>
        <taxon>Mycosphaerellales</taxon>
        <taxon>Mycosphaerellaceae</taxon>
        <taxon>Pseudocercospora</taxon>
    </lineage>
</organism>
<feature type="region of interest" description="Disordered" evidence="1">
    <location>
        <begin position="1"/>
        <end position="112"/>
    </location>
</feature>